<evidence type="ECO:0000313" key="2">
    <source>
        <dbReference type="Proteomes" id="UP000886860"/>
    </source>
</evidence>
<dbReference type="EMBL" id="DVKS01000173">
    <property type="protein sequence ID" value="HIT42424.1"/>
    <property type="molecule type" value="Genomic_DNA"/>
</dbReference>
<dbReference type="AlphaFoldDB" id="A0A9D1GLQ8"/>
<accession>A0A9D1GLQ8</accession>
<gene>
    <name evidence="1" type="ORF">IAB60_10110</name>
</gene>
<sequence length="354" mass="40449">MNLGQSTWNATHMARHANPILKYDGIERKELYVDITSLEYTDFAEGSSDEIIVKLGDQKKNFWGGFFPEKGKDLDMSIDYYNWFQAETKATYHCGNFTVDDITLSGGPRVLTMKGVSQPANSEFKDTPRTKTWKETTLKTIVIEMMTAYGMTNLYFYGDDPVVKEYEQKEQDDASFLNELCEKYGFCLKIYKVGFVIYKKSIYESRPPVKTYQGEKEWEPGWEWNTTLAGTYTGARISYTNPNKPARRKKGEEPVPDIEVMVGTEGRILELNETADTEAEAIEIARAKVNKENEKIETLSFTTKFDPLLVASANIEVIGIPRVEGKYFLDQIRVRMTGSGLKMQVSAYKIVQRL</sequence>
<protein>
    <recommendedName>
        <fullName evidence="3">Phage protein D</fullName>
    </recommendedName>
</protein>
<reference evidence="1" key="2">
    <citation type="journal article" date="2021" name="PeerJ">
        <title>Extensive microbial diversity within the chicken gut microbiome revealed by metagenomics and culture.</title>
        <authorList>
            <person name="Gilroy R."/>
            <person name="Ravi A."/>
            <person name="Getino M."/>
            <person name="Pursley I."/>
            <person name="Horton D.L."/>
            <person name="Alikhan N.F."/>
            <person name="Baker D."/>
            <person name="Gharbi K."/>
            <person name="Hall N."/>
            <person name="Watson M."/>
            <person name="Adriaenssens E.M."/>
            <person name="Foster-Nyarko E."/>
            <person name="Jarju S."/>
            <person name="Secka A."/>
            <person name="Antonio M."/>
            <person name="Oren A."/>
            <person name="Chaudhuri R.R."/>
            <person name="La Ragione R."/>
            <person name="Hildebrand F."/>
            <person name="Pallen M.J."/>
        </authorList>
    </citation>
    <scope>NUCLEOTIDE SEQUENCE</scope>
    <source>
        <strain evidence="1">CHK123-3438</strain>
    </source>
</reference>
<dbReference type="SUPFAM" id="SSF69279">
    <property type="entry name" value="Phage tail proteins"/>
    <property type="match status" value="1"/>
</dbReference>
<evidence type="ECO:0000313" key="1">
    <source>
        <dbReference type="EMBL" id="HIT42424.1"/>
    </source>
</evidence>
<proteinExistence type="predicted"/>
<comment type="caution">
    <text evidence="1">The sequence shown here is derived from an EMBL/GenBank/DDBJ whole genome shotgun (WGS) entry which is preliminary data.</text>
</comment>
<name>A0A9D1GLQ8_9FIRM</name>
<evidence type="ECO:0008006" key="3">
    <source>
        <dbReference type="Google" id="ProtNLM"/>
    </source>
</evidence>
<organism evidence="1 2">
    <name type="scientific">Candidatus Caccovicinus merdipullorum</name>
    <dbReference type="NCBI Taxonomy" id="2840724"/>
    <lineage>
        <taxon>Bacteria</taxon>
        <taxon>Bacillati</taxon>
        <taxon>Bacillota</taxon>
        <taxon>Clostridia</taxon>
        <taxon>Eubacteriales</taxon>
        <taxon>Candidatus Caccovicinus</taxon>
    </lineage>
</organism>
<reference evidence="1" key="1">
    <citation type="submission" date="2020-10" db="EMBL/GenBank/DDBJ databases">
        <authorList>
            <person name="Gilroy R."/>
        </authorList>
    </citation>
    <scope>NUCLEOTIDE SEQUENCE</scope>
    <source>
        <strain evidence="1">CHK123-3438</strain>
    </source>
</reference>
<dbReference type="Proteomes" id="UP000886860">
    <property type="component" value="Unassembled WGS sequence"/>
</dbReference>